<feature type="compositionally biased region" description="Basic and acidic residues" evidence="4">
    <location>
        <begin position="259"/>
        <end position="272"/>
    </location>
</feature>
<dbReference type="Gramene" id="TraesROB_scaffold_001111_01G000200.1">
    <property type="protein sequence ID" value="TraesROB_scaffold_001111_01G000200.1"/>
    <property type="gene ID" value="TraesROB_scaffold_001111_01G000200"/>
</dbReference>
<dbReference type="Gramene" id="TraesJUL6A03G03382920.1">
    <property type="protein sequence ID" value="TraesJUL6A03G03382920.1"/>
    <property type="gene ID" value="TraesJUL6A03G03382920"/>
</dbReference>
<dbReference type="OMA" id="DTPYHRH"/>
<dbReference type="Gramene" id="TraesWEE_scaffold_009173_01G000200.1">
    <property type="protein sequence ID" value="TraesWEE_scaffold_009173_01G000200.1"/>
    <property type="gene ID" value="TraesWEE_scaffold_009173_01G000200"/>
</dbReference>
<dbReference type="Gramene" id="TraesCS6A03G0675200.1">
    <property type="protein sequence ID" value="TraesCS6A03G0675200.1.CDS"/>
    <property type="gene ID" value="TraesCS6A03G0675200"/>
</dbReference>
<dbReference type="Pfam" id="PF00685">
    <property type="entry name" value="Sulfotransfer_1"/>
    <property type="match status" value="1"/>
</dbReference>
<evidence type="ECO:0000256" key="1">
    <source>
        <dbReference type="ARBA" id="ARBA00005771"/>
    </source>
</evidence>
<dbReference type="GO" id="GO:0005737">
    <property type="term" value="C:cytoplasm"/>
    <property type="evidence" value="ECO:0000318"/>
    <property type="project" value="GO_Central"/>
</dbReference>
<dbReference type="Gramene" id="TraesSTA6A03G03346860.1">
    <property type="protein sequence ID" value="TraesSTA6A03G03346860.1"/>
    <property type="gene ID" value="TraesSTA6A03G03346860"/>
</dbReference>
<protein>
    <recommendedName>
        <fullName evidence="3">Sulfotransferase</fullName>
        <ecNumber evidence="3">2.8.2.-</ecNumber>
    </recommendedName>
</protein>
<feature type="region of interest" description="Disordered" evidence="4">
    <location>
        <begin position="254"/>
        <end position="285"/>
    </location>
</feature>
<dbReference type="Proteomes" id="UP000019116">
    <property type="component" value="Chromosome 6A"/>
</dbReference>
<dbReference type="Gramene" id="TraesJAG6A03G03350060.1">
    <property type="protein sequence ID" value="TraesJAG6A03G03350060.1"/>
    <property type="gene ID" value="TraesJAG6A03G03350060"/>
</dbReference>
<keyword evidence="2 3" id="KW-0808">Transferase</keyword>
<dbReference type="Gramene" id="TraesSYM6A03G03298710.1">
    <property type="protein sequence ID" value="TraesSYM6A03G03298710.1"/>
    <property type="gene ID" value="TraesSYM6A03G03298710"/>
</dbReference>
<dbReference type="InterPro" id="IPR027417">
    <property type="entry name" value="P-loop_NTPase"/>
</dbReference>
<accession>A0A3B6NRZ5</accession>
<dbReference type="Gramene" id="TraesRN6A0100652000.1">
    <property type="protein sequence ID" value="TraesRN6A0100652000.1"/>
    <property type="gene ID" value="TraesRN6A0100652000"/>
</dbReference>
<dbReference type="InterPro" id="IPR000863">
    <property type="entry name" value="Sulfotransferase_dom"/>
</dbReference>
<dbReference type="Gramene" id="TraesLDM6A03G03359640.1">
    <property type="protein sequence ID" value="TraesLDM6A03G03359640.1"/>
    <property type="gene ID" value="TraesLDM6A03G03359640"/>
</dbReference>
<dbReference type="PaxDb" id="4565-Traes_6AL_934E7B624.1"/>
<sequence>MATVFPRDAGVSTPEADEAKKIYEEARRVVSTYETVPSGALRDYCRHPGGWHMIMPVMVSSMVAEQHFEARGTDVLLVTMPKCGTTWIKALLYAAARRTDDTSSILRQLASHNSHQLVPFLEAQVYTKDQIPDLSSLPAPRLFASHIPAESLPPSVVASGCKVVYLCRDPKDCFVSLWHFMSKFTPRDIDEAHDQFCNGASLYEPFWEHVLSYWRWHIERPGQVLFLTYEELNANPLGQLRRLAEFIGRPFRGAGGRSGQEDHGGMCHEEHGQPGGEPVGYDRNN</sequence>
<dbReference type="Gramene" id="TraesKAR6A01G0283770.1">
    <property type="protein sequence ID" value="cds.TraesKAR6A01G0283770.1"/>
    <property type="gene ID" value="TraesKAR6A01G0283770"/>
</dbReference>
<organism evidence="6">
    <name type="scientific">Triticum aestivum</name>
    <name type="common">Wheat</name>
    <dbReference type="NCBI Taxonomy" id="4565"/>
    <lineage>
        <taxon>Eukaryota</taxon>
        <taxon>Viridiplantae</taxon>
        <taxon>Streptophyta</taxon>
        <taxon>Embryophyta</taxon>
        <taxon>Tracheophyta</taxon>
        <taxon>Spermatophyta</taxon>
        <taxon>Magnoliopsida</taxon>
        <taxon>Liliopsida</taxon>
        <taxon>Poales</taxon>
        <taxon>Poaceae</taxon>
        <taxon>BOP clade</taxon>
        <taxon>Pooideae</taxon>
        <taxon>Triticodae</taxon>
        <taxon>Triticeae</taxon>
        <taxon>Triticinae</taxon>
        <taxon>Triticum</taxon>
    </lineage>
</organism>
<dbReference type="SMR" id="A0A3B6NRZ5"/>
<reference evidence="6" key="2">
    <citation type="submission" date="2018-10" db="UniProtKB">
        <authorList>
            <consortium name="EnsemblPlants"/>
        </authorList>
    </citation>
    <scope>IDENTIFICATION</scope>
</reference>
<dbReference type="GO" id="GO:0008146">
    <property type="term" value="F:sulfotransferase activity"/>
    <property type="evidence" value="ECO:0000318"/>
    <property type="project" value="GO_Central"/>
</dbReference>
<evidence type="ECO:0000259" key="5">
    <source>
        <dbReference type="Pfam" id="PF00685"/>
    </source>
</evidence>
<dbReference type="Gramene" id="TraesMAC6A03G03355780.1">
    <property type="protein sequence ID" value="TraesMAC6A03G03355780.1"/>
    <property type="gene ID" value="TraesMAC6A03G03355780"/>
</dbReference>
<dbReference type="OrthoDB" id="205623at2759"/>
<evidence type="ECO:0000313" key="7">
    <source>
        <dbReference type="Proteomes" id="UP000019116"/>
    </source>
</evidence>
<dbReference type="Gramene" id="TraesLAC6A03G03312610.1">
    <property type="protein sequence ID" value="TraesLAC6A03G03312610.1"/>
    <property type="gene ID" value="TraesLAC6A03G03312610"/>
</dbReference>
<reference evidence="6" key="1">
    <citation type="submission" date="2018-08" db="EMBL/GenBank/DDBJ databases">
        <authorList>
            <person name="Rossello M."/>
        </authorList>
    </citation>
    <scope>NUCLEOTIDE SEQUENCE [LARGE SCALE GENOMIC DNA]</scope>
    <source>
        <strain evidence="6">cv. Chinese Spring</strain>
    </source>
</reference>
<evidence type="ECO:0000256" key="4">
    <source>
        <dbReference type="SAM" id="MobiDB-lite"/>
    </source>
</evidence>
<name>A0A3B6NRZ5_WHEAT</name>
<dbReference type="EC" id="2.8.2.-" evidence="3"/>
<dbReference type="SUPFAM" id="SSF52540">
    <property type="entry name" value="P-loop containing nucleoside triphosphate hydrolases"/>
    <property type="match status" value="1"/>
</dbReference>
<dbReference type="EnsemblPlants" id="TraesCS6A02G249100.1">
    <property type="protein sequence ID" value="TraesCS6A02G249100.1"/>
    <property type="gene ID" value="TraesCS6A02G249100"/>
</dbReference>
<dbReference type="Gene3D" id="3.40.50.300">
    <property type="entry name" value="P-loop containing nucleotide triphosphate hydrolases"/>
    <property type="match status" value="1"/>
</dbReference>
<dbReference type="Gramene" id="TraesCLE_scaffold_013591_01G000100.1">
    <property type="protein sequence ID" value="TraesCLE_scaffold_013591_01G000100.1"/>
    <property type="gene ID" value="TraesCLE_scaffold_013591_01G000100"/>
</dbReference>
<dbReference type="Gramene" id="TraesARI6A03G03313220.1">
    <property type="protein sequence ID" value="TraesARI6A03G03313220.1"/>
    <property type="gene ID" value="TraesARI6A03G03313220"/>
</dbReference>
<dbReference type="PANTHER" id="PTHR11783">
    <property type="entry name" value="SULFOTRANSFERASE SULT"/>
    <property type="match status" value="1"/>
</dbReference>
<dbReference type="Gramene" id="TraesNOR6A03G03389600.1">
    <property type="protein sequence ID" value="TraesNOR6A03G03389600.1"/>
    <property type="gene ID" value="TraesNOR6A03G03389600"/>
</dbReference>
<keyword evidence="7" id="KW-1185">Reference proteome</keyword>
<dbReference type="GO" id="GO:0051923">
    <property type="term" value="P:sulfation"/>
    <property type="evidence" value="ECO:0000318"/>
    <property type="project" value="GO_Central"/>
</dbReference>
<dbReference type="Gramene" id="TraesCS6A02G249100.1">
    <property type="protein sequence ID" value="TraesCS6A02G249100.1"/>
    <property type="gene ID" value="TraesCS6A02G249100"/>
</dbReference>
<dbReference type="AlphaFoldDB" id="A0A3B6NRZ5"/>
<dbReference type="STRING" id="4565.A0A3B6NRZ5"/>
<comment type="similarity">
    <text evidence="1 3">Belongs to the sulfotransferase 1 family.</text>
</comment>
<dbReference type="Gramene" id="TraesCAD_scaffold_023188_01G000200.1">
    <property type="protein sequence ID" value="TraesCAD_scaffold_023188_01G000200.1"/>
    <property type="gene ID" value="TraesCAD_scaffold_023188_01G000200"/>
</dbReference>
<feature type="domain" description="Sulfotransferase" evidence="5">
    <location>
        <begin position="73"/>
        <end position="252"/>
    </location>
</feature>
<evidence type="ECO:0000256" key="3">
    <source>
        <dbReference type="RuleBase" id="RU361155"/>
    </source>
</evidence>
<evidence type="ECO:0000313" key="6">
    <source>
        <dbReference type="EnsemblPlants" id="TraesCS6A02G249100.1"/>
    </source>
</evidence>
<evidence type="ECO:0000256" key="2">
    <source>
        <dbReference type="ARBA" id="ARBA00022679"/>
    </source>
</evidence>
<proteinExistence type="inferred from homology"/>